<evidence type="ECO:0000313" key="1">
    <source>
        <dbReference type="EMBL" id="KAH3711380.1"/>
    </source>
</evidence>
<reference evidence="1" key="2">
    <citation type="submission" date="2020-11" db="EMBL/GenBank/DDBJ databases">
        <authorList>
            <person name="McCartney M.A."/>
            <person name="Auch B."/>
            <person name="Kono T."/>
            <person name="Mallez S."/>
            <person name="Becker A."/>
            <person name="Gohl D.M."/>
            <person name="Silverstein K.A.T."/>
            <person name="Koren S."/>
            <person name="Bechman K.B."/>
            <person name="Herman A."/>
            <person name="Abrahante J.E."/>
            <person name="Garbe J."/>
        </authorList>
    </citation>
    <scope>NUCLEOTIDE SEQUENCE</scope>
    <source>
        <strain evidence="1">Duluth1</strain>
        <tissue evidence="1">Whole animal</tissue>
    </source>
</reference>
<name>A0A9D4BVG2_DREPO</name>
<proteinExistence type="predicted"/>
<accession>A0A9D4BVG2</accession>
<evidence type="ECO:0000313" key="2">
    <source>
        <dbReference type="Proteomes" id="UP000828390"/>
    </source>
</evidence>
<dbReference type="Proteomes" id="UP000828390">
    <property type="component" value="Unassembled WGS sequence"/>
</dbReference>
<dbReference type="AlphaFoldDB" id="A0A9D4BVG2"/>
<sequence length="54" mass="6146">MWIATTTRYQLTENNNIRKAVDEYNILHLSETTATPTAKPQLTDSNINIHTSVD</sequence>
<keyword evidence="2" id="KW-1185">Reference proteome</keyword>
<protein>
    <submittedName>
        <fullName evidence="1">Uncharacterized protein</fullName>
    </submittedName>
</protein>
<organism evidence="1 2">
    <name type="scientific">Dreissena polymorpha</name>
    <name type="common">Zebra mussel</name>
    <name type="synonym">Mytilus polymorpha</name>
    <dbReference type="NCBI Taxonomy" id="45954"/>
    <lineage>
        <taxon>Eukaryota</taxon>
        <taxon>Metazoa</taxon>
        <taxon>Spiralia</taxon>
        <taxon>Lophotrochozoa</taxon>
        <taxon>Mollusca</taxon>
        <taxon>Bivalvia</taxon>
        <taxon>Autobranchia</taxon>
        <taxon>Heteroconchia</taxon>
        <taxon>Euheterodonta</taxon>
        <taxon>Imparidentia</taxon>
        <taxon>Neoheterodontei</taxon>
        <taxon>Myida</taxon>
        <taxon>Dreissenoidea</taxon>
        <taxon>Dreissenidae</taxon>
        <taxon>Dreissena</taxon>
    </lineage>
</organism>
<gene>
    <name evidence="1" type="ORF">DPMN_070892</name>
</gene>
<dbReference type="EMBL" id="JAIWYP010000014">
    <property type="protein sequence ID" value="KAH3711380.1"/>
    <property type="molecule type" value="Genomic_DNA"/>
</dbReference>
<comment type="caution">
    <text evidence="1">The sequence shown here is derived from an EMBL/GenBank/DDBJ whole genome shotgun (WGS) entry which is preliminary data.</text>
</comment>
<reference evidence="1" key="1">
    <citation type="journal article" date="2019" name="bioRxiv">
        <title>The Genome of the Zebra Mussel, Dreissena polymorpha: A Resource for Invasive Species Research.</title>
        <authorList>
            <person name="McCartney M.A."/>
            <person name="Auch B."/>
            <person name="Kono T."/>
            <person name="Mallez S."/>
            <person name="Zhang Y."/>
            <person name="Obille A."/>
            <person name="Becker A."/>
            <person name="Abrahante J.E."/>
            <person name="Garbe J."/>
            <person name="Badalamenti J.P."/>
            <person name="Herman A."/>
            <person name="Mangelson H."/>
            <person name="Liachko I."/>
            <person name="Sullivan S."/>
            <person name="Sone E.D."/>
            <person name="Koren S."/>
            <person name="Silverstein K.A.T."/>
            <person name="Beckman K.B."/>
            <person name="Gohl D.M."/>
        </authorList>
    </citation>
    <scope>NUCLEOTIDE SEQUENCE</scope>
    <source>
        <strain evidence="1">Duluth1</strain>
        <tissue evidence="1">Whole animal</tissue>
    </source>
</reference>